<name>A0A7X2V5T0_9BACI</name>
<dbReference type="OrthoDB" id="9804196at2"/>
<dbReference type="Pfam" id="PF00534">
    <property type="entry name" value="Glycos_transf_1"/>
    <property type="match status" value="1"/>
</dbReference>
<dbReference type="Proteomes" id="UP000434639">
    <property type="component" value="Unassembled WGS sequence"/>
</dbReference>
<keyword evidence="3" id="KW-0808">Transferase</keyword>
<organism evidence="3 4">
    <name type="scientific">Metabacillus mangrovi</name>
    <dbReference type="NCBI Taxonomy" id="1491830"/>
    <lineage>
        <taxon>Bacteria</taxon>
        <taxon>Bacillati</taxon>
        <taxon>Bacillota</taxon>
        <taxon>Bacilli</taxon>
        <taxon>Bacillales</taxon>
        <taxon>Bacillaceae</taxon>
        <taxon>Metabacillus</taxon>
    </lineage>
</organism>
<dbReference type="PANTHER" id="PTHR45947:SF3">
    <property type="entry name" value="SULFOQUINOVOSYL TRANSFERASE SQD2"/>
    <property type="match status" value="1"/>
</dbReference>
<accession>A0A7X2V5T0</accession>
<dbReference type="PANTHER" id="PTHR45947">
    <property type="entry name" value="SULFOQUINOVOSYL TRANSFERASE SQD2"/>
    <property type="match status" value="1"/>
</dbReference>
<dbReference type="RefSeq" id="WP_155113022.1">
    <property type="nucleotide sequence ID" value="NZ_WMIB01000015.1"/>
</dbReference>
<proteinExistence type="predicted"/>
<dbReference type="SUPFAM" id="SSF53756">
    <property type="entry name" value="UDP-Glycosyltransferase/glycogen phosphorylase"/>
    <property type="match status" value="1"/>
</dbReference>
<dbReference type="InterPro" id="IPR028098">
    <property type="entry name" value="Glyco_trans_4-like_N"/>
</dbReference>
<feature type="domain" description="Glycosyltransferase subfamily 4-like N-terminal" evidence="2">
    <location>
        <begin position="15"/>
        <end position="168"/>
    </location>
</feature>
<gene>
    <name evidence="3" type="ORF">GKZ89_13980</name>
</gene>
<evidence type="ECO:0000259" key="2">
    <source>
        <dbReference type="Pfam" id="PF13439"/>
    </source>
</evidence>
<comment type="caution">
    <text evidence="3">The sequence shown here is derived from an EMBL/GenBank/DDBJ whole genome shotgun (WGS) entry which is preliminary data.</text>
</comment>
<dbReference type="Pfam" id="PF13439">
    <property type="entry name" value="Glyco_transf_4"/>
    <property type="match status" value="1"/>
</dbReference>
<reference evidence="3 4" key="1">
    <citation type="journal article" date="2017" name="Int. J. Syst. Evol. Microbiol.">
        <title>Bacillus mangrovi sp. nov., isolated from a sediment sample from a mangrove forest.</title>
        <authorList>
            <person name="Gupta V."/>
            <person name="Singh P.K."/>
            <person name="Korpole S."/>
            <person name="Tanuku N.R.S."/>
            <person name="Pinnaka A.K."/>
        </authorList>
    </citation>
    <scope>NUCLEOTIDE SEQUENCE [LARGE SCALE GENOMIC DNA]</scope>
    <source>
        <strain evidence="3 4">KCTC 33872</strain>
    </source>
</reference>
<dbReference type="GO" id="GO:0016758">
    <property type="term" value="F:hexosyltransferase activity"/>
    <property type="evidence" value="ECO:0007669"/>
    <property type="project" value="TreeGrafter"/>
</dbReference>
<dbReference type="EMBL" id="WMIB01000015">
    <property type="protein sequence ID" value="MTH54509.1"/>
    <property type="molecule type" value="Genomic_DNA"/>
</dbReference>
<dbReference type="InterPro" id="IPR001296">
    <property type="entry name" value="Glyco_trans_1"/>
</dbReference>
<feature type="domain" description="Glycosyl transferase family 1" evidence="1">
    <location>
        <begin position="178"/>
        <end position="296"/>
    </location>
</feature>
<evidence type="ECO:0000259" key="1">
    <source>
        <dbReference type="Pfam" id="PF00534"/>
    </source>
</evidence>
<dbReference type="InterPro" id="IPR050194">
    <property type="entry name" value="Glycosyltransferase_grp1"/>
</dbReference>
<protein>
    <submittedName>
        <fullName evidence="3">Glycosyltransferase</fullName>
    </submittedName>
</protein>
<dbReference type="Gene3D" id="3.40.50.2000">
    <property type="entry name" value="Glycogen Phosphorylase B"/>
    <property type="match status" value="2"/>
</dbReference>
<evidence type="ECO:0000313" key="3">
    <source>
        <dbReference type="EMBL" id="MTH54509.1"/>
    </source>
</evidence>
<keyword evidence="4" id="KW-1185">Reference proteome</keyword>
<sequence>MKKIKVLQIIPSFGVGGAEKLVLDYLYFFDNETVEIKAISMFENQNTINDEFIREKGLDVVYLDKKPGLDLSMFIKINKIIKEFEPDVIHSHMNTMKYLIFSKGKVKLFHTIHNEPEKDAYGMDKLANKFSFKYLKCTPITLSEELAEKANEYYGINNAIVVNNGIDFKKFISLKHSKEDLRKKLGLPTDSFIIGHVGRFMDQKNHDFLINIFAEVVKVKENSLLLLVGDGELRCYIEEKVKKLGLIGKVKFLGLRKDIPEIIKTLDVFLFPSLHEGFPITLIEAQVAGVRCVISDLIDRRIVLNIDTVPVSLNTPAREWCNTVLNNEIKGTPIDKIDYFDINVIVKQLERKYREE</sequence>
<dbReference type="AlphaFoldDB" id="A0A7X2V5T0"/>
<evidence type="ECO:0000313" key="4">
    <source>
        <dbReference type="Proteomes" id="UP000434639"/>
    </source>
</evidence>